<accession>A0A0P1AT49</accession>
<organism evidence="1 2">
    <name type="scientific">Plasmopara halstedii</name>
    <name type="common">Downy mildew of sunflower</name>
    <dbReference type="NCBI Taxonomy" id="4781"/>
    <lineage>
        <taxon>Eukaryota</taxon>
        <taxon>Sar</taxon>
        <taxon>Stramenopiles</taxon>
        <taxon>Oomycota</taxon>
        <taxon>Peronosporomycetes</taxon>
        <taxon>Peronosporales</taxon>
        <taxon>Peronosporaceae</taxon>
        <taxon>Plasmopara</taxon>
    </lineage>
</organism>
<evidence type="ECO:0000313" key="2">
    <source>
        <dbReference type="Proteomes" id="UP000054928"/>
    </source>
</evidence>
<dbReference type="GeneID" id="36409256"/>
<protein>
    <submittedName>
        <fullName evidence="1">Uncharacterized protein</fullName>
    </submittedName>
</protein>
<proteinExistence type="predicted"/>
<dbReference type="Proteomes" id="UP000054928">
    <property type="component" value="Unassembled WGS sequence"/>
</dbReference>
<keyword evidence="2" id="KW-1185">Reference proteome</keyword>
<dbReference type="EMBL" id="CCYD01000810">
    <property type="protein sequence ID" value="CEG43919.1"/>
    <property type="molecule type" value="Genomic_DNA"/>
</dbReference>
<sequence>MKEIKEPDTKFWDLYSASLVHRSHDQTTVLQLLIKHTACGNDVSSPEGSLKLKKCQKS</sequence>
<dbReference type="AlphaFoldDB" id="A0A0P1AT49"/>
<evidence type="ECO:0000313" key="1">
    <source>
        <dbReference type="EMBL" id="CEG43919.1"/>
    </source>
</evidence>
<reference evidence="2" key="1">
    <citation type="submission" date="2014-09" db="EMBL/GenBank/DDBJ databases">
        <authorList>
            <person name="Sharma Rahul"/>
            <person name="Thines Marco"/>
        </authorList>
    </citation>
    <scope>NUCLEOTIDE SEQUENCE [LARGE SCALE GENOMIC DNA]</scope>
</reference>
<dbReference type="RefSeq" id="XP_024580288.1">
    <property type="nucleotide sequence ID" value="XM_024729963.1"/>
</dbReference>
<name>A0A0P1AT49_PLAHL</name>